<dbReference type="AlphaFoldDB" id="A0A4R2NB64"/>
<reference evidence="1 2" key="1">
    <citation type="submission" date="2019-03" db="EMBL/GenBank/DDBJ databases">
        <title>Genomic Encyclopedia of Type Strains, Phase IV (KMG-IV): sequencing the most valuable type-strain genomes for metagenomic binning, comparative biology and taxonomic classification.</title>
        <authorList>
            <person name="Goeker M."/>
        </authorList>
    </citation>
    <scope>NUCLEOTIDE SEQUENCE [LARGE SCALE GENOMIC DNA]</scope>
    <source>
        <strain evidence="1 2">DSM 16380</strain>
    </source>
</reference>
<dbReference type="Proteomes" id="UP000295537">
    <property type="component" value="Unassembled WGS sequence"/>
</dbReference>
<evidence type="ECO:0000313" key="2">
    <source>
        <dbReference type="Proteomes" id="UP000295537"/>
    </source>
</evidence>
<gene>
    <name evidence="1" type="ORF">EV693_10250</name>
</gene>
<proteinExistence type="predicted"/>
<organism evidence="1 2">
    <name type="scientific">Nicoletella semolina</name>
    <dbReference type="NCBI Taxonomy" id="271160"/>
    <lineage>
        <taxon>Bacteria</taxon>
        <taxon>Pseudomonadati</taxon>
        <taxon>Pseudomonadota</taxon>
        <taxon>Gammaproteobacteria</taxon>
        <taxon>Pasteurellales</taxon>
        <taxon>Pasteurellaceae</taxon>
        <taxon>Nicoletella</taxon>
    </lineage>
</organism>
<evidence type="ECO:0000313" key="1">
    <source>
        <dbReference type="EMBL" id="TCP18371.1"/>
    </source>
</evidence>
<keyword evidence="2" id="KW-1185">Reference proteome</keyword>
<comment type="caution">
    <text evidence="1">The sequence shown here is derived from an EMBL/GenBank/DDBJ whole genome shotgun (WGS) entry which is preliminary data.</text>
</comment>
<name>A0A4R2NB64_9PAST</name>
<sequence length="35" mass="3876">MSEKLSITFGESFIAASNHLNRPIITDKSIIKSLI</sequence>
<accession>A0A4R2NB64</accession>
<protein>
    <submittedName>
        <fullName evidence="1">Uncharacterized protein</fullName>
    </submittedName>
</protein>
<dbReference type="EMBL" id="SLXJ01000002">
    <property type="protein sequence ID" value="TCP18371.1"/>
    <property type="molecule type" value="Genomic_DNA"/>
</dbReference>